<gene>
    <name evidence="1" type="ORF">TRAPUB_735</name>
</gene>
<dbReference type="OMA" id="ICCIHES"/>
<evidence type="ECO:0000313" key="2">
    <source>
        <dbReference type="Proteomes" id="UP000184267"/>
    </source>
</evidence>
<protein>
    <submittedName>
        <fullName evidence="1">Uncharacterized protein</fullName>
    </submittedName>
</protein>
<proteinExistence type="predicted"/>
<comment type="caution">
    <text evidence="1">The sequence shown here is derived from an EMBL/GenBank/DDBJ whole genome shotgun (WGS) entry which is preliminary data.</text>
</comment>
<dbReference type="OrthoDB" id="2755479at2759"/>
<evidence type="ECO:0000313" key="1">
    <source>
        <dbReference type="EMBL" id="OJT08396.1"/>
    </source>
</evidence>
<dbReference type="Proteomes" id="UP000184267">
    <property type="component" value="Unassembled WGS sequence"/>
</dbReference>
<reference evidence="1 2" key="1">
    <citation type="submission" date="2016-10" db="EMBL/GenBank/DDBJ databases">
        <title>Genome sequence of the basidiomycete white-rot fungus Trametes pubescens.</title>
        <authorList>
            <person name="Makela M.R."/>
            <person name="Granchi Z."/>
            <person name="Peng M."/>
            <person name="De Vries R.P."/>
            <person name="Grigoriev I."/>
            <person name="Riley R."/>
            <person name="Hilden K."/>
        </authorList>
    </citation>
    <scope>NUCLEOTIDE SEQUENCE [LARGE SCALE GENOMIC DNA]</scope>
    <source>
        <strain evidence="1 2">FBCC735</strain>
    </source>
</reference>
<organism evidence="1 2">
    <name type="scientific">Trametes pubescens</name>
    <name type="common">White-rot fungus</name>
    <dbReference type="NCBI Taxonomy" id="154538"/>
    <lineage>
        <taxon>Eukaryota</taxon>
        <taxon>Fungi</taxon>
        <taxon>Dikarya</taxon>
        <taxon>Basidiomycota</taxon>
        <taxon>Agaricomycotina</taxon>
        <taxon>Agaricomycetes</taxon>
        <taxon>Polyporales</taxon>
        <taxon>Polyporaceae</taxon>
        <taxon>Trametes</taxon>
    </lineage>
</organism>
<dbReference type="EMBL" id="MNAD01001045">
    <property type="protein sequence ID" value="OJT08396.1"/>
    <property type="molecule type" value="Genomic_DNA"/>
</dbReference>
<accession>A0A1M2VLG6</accession>
<dbReference type="STRING" id="154538.A0A1M2VLG6"/>
<keyword evidence="2" id="KW-1185">Reference proteome</keyword>
<dbReference type="AlphaFoldDB" id="A0A1M2VLG6"/>
<sequence>MSSPPCPRCPDKTVASDLPGAAKRADKASAATDRGFYDSGYICCIHESLSTVVQHILKDSPGIKDDPIIYKQIVDQLNFVKERSRRKQPVGKPRPCVLLSIVYPNQHPLSGADGVSRQPPQICIMGTFGGTPPQGRVYSHFCIPVYPNCGLQHTEDDAPSTPSSDHAHIHACPRDMRNEKQWLIAFLYRSQSAILGTWKRPRSDFKRGRHIAAAHRMSASSATAPQYWLDEETQGWLRLQCRNKLDEWSAKCHANPDFAQACALEHLVSFLMLPYN</sequence>
<name>A0A1M2VLG6_TRAPU</name>